<dbReference type="InterPro" id="IPR036629">
    <property type="entry name" value="YjbJ_sf"/>
</dbReference>
<dbReference type="EMBL" id="JAUFPT010000088">
    <property type="protein sequence ID" value="MDN3573934.1"/>
    <property type="molecule type" value="Genomic_DNA"/>
</dbReference>
<reference evidence="5" key="1">
    <citation type="journal article" date="2019" name="Int. J. Syst. Evol. Microbiol.">
        <title>The Global Catalogue of Microorganisms (GCM) 10K type strain sequencing project: providing services to taxonomists for standard genome sequencing and annotation.</title>
        <authorList>
            <consortium name="The Broad Institute Genomics Platform"/>
            <consortium name="The Broad Institute Genome Sequencing Center for Infectious Disease"/>
            <person name="Wu L."/>
            <person name="Ma J."/>
        </authorList>
    </citation>
    <scope>NUCLEOTIDE SEQUENCE [LARGE SCALE GENOMIC DNA]</scope>
    <source>
        <strain evidence="5">CECT 7806</strain>
    </source>
</reference>
<accession>A0ABT8AVX1</accession>
<protein>
    <submittedName>
        <fullName evidence="4">CsbD family protein</fullName>
    </submittedName>
</protein>
<comment type="caution">
    <text evidence="4">The sequence shown here is derived from an EMBL/GenBank/DDBJ whole genome shotgun (WGS) entry which is preliminary data.</text>
</comment>
<feature type="region of interest" description="Disordered" evidence="2">
    <location>
        <begin position="1"/>
        <end position="69"/>
    </location>
</feature>
<dbReference type="Pfam" id="PF05532">
    <property type="entry name" value="CsbD"/>
    <property type="match status" value="1"/>
</dbReference>
<dbReference type="Proteomes" id="UP001244297">
    <property type="component" value="Unassembled WGS sequence"/>
</dbReference>
<evidence type="ECO:0000313" key="5">
    <source>
        <dbReference type="Proteomes" id="UP001244297"/>
    </source>
</evidence>
<name>A0ABT8AVX1_9HYPH</name>
<gene>
    <name evidence="4" type="ORF">QWZ18_25420</name>
</gene>
<evidence type="ECO:0000259" key="3">
    <source>
        <dbReference type="Pfam" id="PF05532"/>
    </source>
</evidence>
<sequence>MTQRRGLRSTPGVSHDRVGGAAEQAKGAVKDTFGSVTGDAKLQTEGKIDKAEGRAQSAYGGAKDTLRGR</sequence>
<evidence type="ECO:0000256" key="1">
    <source>
        <dbReference type="ARBA" id="ARBA00009129"/>
    </source>
</evidence>
<dbReference type="SUPFAM" id="SSF69047">
    <property type="entry name" value="Hypothetical protein YjbJ"/>
    <property type="match status" value="1"/>
</dbReference>
<dbReference type="InterPro" id="IPR008462">
    <property type="entry name" value="CsbD"/>
</dbReference>
<feature type="domain" description="CsbD-like" evidence="3">
    <location>
        <begin position="16"/>
        <end position="67"/>
    </location>
</feature>
<feature type="compositionally biased region" description="Basic and acidic residues" evidence="2">
    <location>
        <begin position="42"/>
        <end position="53"/>
    </location>
</feature>
<proteinExistence type="inferred from homology"/>
<evidence type="ECO:0000313" key="4">
    <source>
        <dbReference type="EMBL" id="MDN3573934.1"/>
    </source>
</evidence>
<keyword evidence="5" id="KW-1185">Reference proteome</keyword>
<comment type="similarity">
    <text evidence="1">Belongs to the UPF0337 (CsbD) family.</text>
</comment>
<organism evidence="4 5">
    <name type="scientific">Methylobacterium longum</name>
    <dbReference type="NCBI Taxonomy" id="767694"/>
    <lineage>
        <taxon>Bacteria</taxon>
        <taxon>Pseudomonadati</taxon>
        <taxon>Pseudomonadota</taxon>
        <taxon>Alphaproteobacteria</taxon>
        <taxon>Hyphomicrobiales</taxon>
        <taxon>Methylobacteriaceae</taxon>
        <taxon>Methylobacterium</taxon>
    </lineage>
</organism>
<dbReference type="Gene3D" id="1.10.1470.10">
    <property type="entry name" value="YjbJ"/>
    <property type="match status" value="1"/>
</dbReference>
<evidence type="ECO:0000256" key="2">
    <source>
        <dbReference type="SAM" id="MobiDB-lite"/>
    </source>
</evidence>